<sequence length="642" mass="73774">MHHFRELNNNIDDVPMKFQDRFIQLLNNVSAIDNSDCDDDDDGDDDDDDFDIDQYQVENYKFDSELIAIEMYVLNEKRKAEQLQRLEARKKEFAEMMANQSSVILSSAPPTIMAGCPNTVGPRQQHQVLDESEQPAALTTGNNRRPSGGGSMLYNFVSNEILKPQPSMNNGNNTNNCDQMASSYNDSEMVSNEKCKATTTTKEMDHHPNHPIRTLVNPKEFENDDSSPFDNVELQSIDEFKELNKVFGALNFSTSSSITTTTTTTTTVPQVPRNSPIQHLHHLQPLNQTAEESNNVITHQAPSTAIPFPLNNYTSYHTNYSQMMTTGHYHQHHHNTFSYQQSPIHNMDTNTNTVMATSNNHFYHPHHYYQPATNPFSLATNNNSNNNNNHHHHNTTSFEMKRSSSEKKDFYEPNNRSLSNNMMTTATTTLSSRSKSVSDLTQLSQMPSSTTSVMTTTIGHHHPQYNHHQNANNLYMATNHDRLLYDRSKTPPSRMPNDIGGYHHHHLSNQQSVHRQTTNTLVANDPYDTLSDDQRKFVDRLCQMGFRRDRIARAVKHMDINDDKKIFEYLLVLQQLEDQGYDCYEAEIALHFNNYDKTKAENFLEILKQMLDFGFDRQKSIKALFKTNNDREKAIELLLKMH</sequence>
<dbReference type="InterPro" id="IPR015940">
    <property type="entry name" value="UBA"/>
</dbReference>
<keyword evidence="4" id="KW-1185">Reference proteome</keyword>
<dbReference type="Gene3D" id="1.20.120.1920">
    <property type="entry name" value="UBAP1 SOUBA domain"/>
    <property type="match status" value="1"/>
</dbReference>
<organism evidence="3 4">
    <name type="scientific">Dermatophagoides farinae</name>
    <name type="common">American house dust mite</name>
    <dbReference type="NCBI Taxonomy" id="6954"/>
    <lineage>
        <taxon>Eukaryota</taxon>
        <taxon>Metazoa</taxon>
        <taxon>Ecdysozoa</taxon>
        <taxon>Arthropoda</taxon>
        <taxon>Chelicerata</taxon>
        <taxon>Arachnida</taxon>
        <taxon>Acari</taxon>
        <taxon>Acariformes</taxon>
        <taxon>Sarcoptiformes</taxon>
        <taxon>Astigmata</taxon>
        <taxon>Psoroptidia</taxon>
        <taxon>Analgoidea</taxon>
        <taxon>Pyroglyphidae</taxon>
        <taxon>Dermatophagoidinae</taxon>
        <taxon>Dermatophagoides</taxon>
    </lineage>
</organism>
<dbReference type="InterPro" id="IPR009060">
    <property type="entry name" value="UBA-like_sf"/>
</dbReference>
<evidence type="ECO:0000256" key="1">
    <source>
        <dbReference type="SAM" id="MobiDB-lite"/>
    </source>
</evidence>
<dbReference type="InterPro" id="IPR038870">
    <property type="entry name" value="UBAP1"/>
</dbReference>
<dbReference type="InterPro" id="IPR042575">
    <property type="entry name" value="UBAP1_C"/>
</dbReference>
<name>A0A922HTY5_DERFA</name>
<dbReference type="EMBL" id="ASGP02000005">
    <property type="protein sequence ID" value="KAH9506189.1"/>
    <property type="molecule type" value="Genomic_DNA"/>
</dbReference>
<accession>A0A922HTY5</accession>
<dbReference type="Pfam" id="PF22562">
    <property type="entry name" value="UBA_7"/>
    <property type="match status" value="1"/>
</dbReference>
<reference evidence="3" key="2">
    <citation type="journal article" date="2022" name="Res Sq">
        <title>Comparative Genomics Reveals Insights into the Divergent Evolution of Astigmatic Mites and Household Pest Adaptations.</title>
        <authorList>
            <person name="Xiong Q."/>
            <person name="Wan A.T.-Y."/>
            <person name="Liu X.-Y."/>
            <person name="Fung C.S.-H."/>
            <person name="Xiao X."/>
            <person name="Malainual N."/>
            <person name="Hou J."/>
            <person name="Wang L."/>
            <person name="Wang M."/>
            <person name="Yang K."/>
            <person name="Cui Y."/>
            <person name="Leung E."/>
            <person name="Nong W."/>
            <person name="Shin S.-K."/>
            <person name="Au S."/>
            <person name="Jeong K.Y."/>
            <person name="Chew F.T."/>
            <person name="Hui J."/>
            <person name="Leung T.F."/>
            <person name="Tungtrongchitr A."/>
            <person name="Zhong N."/>
            <person name="Liu Z."/>
            <person name="Tsui S."/>
        </authorList>
    </citation>
    <scope>NUCLEOTIDE SEQUENCE</scope>
    <source>
        <strain evidence="3">Derf</strain>
        <tissue evidence="3">Whole organism</tissue>
    </source>
</reference>
<dbReference type="GO" id="GO:0000813">
    <property type="term" value="C:ESCRT I complex"/>
    <property type="evidence" value="ECO:0007669"/>
    <property type="project" value="InterPro"/>
</dbReference>
<feature type="region of interest" description="Disordered" evidence="1">
    <location>
        <begin position="381"/>
        <end position="420"/>
    </location>
</feature>
<reference evidence="3" key="1">
    <citation type="submission" date="2013-05" db="EMBL/GenBank/DDBJ databases">
        <authorList>
            <person name="Yim A.K.Y."/>
            <person name="Chan T.F."/>
            <person name="Ji K.M."/>
            <person name="Liu X.Y."/>
            <person name="Zhou J.W."/>
            <person name="Li R.Q."/>
            <person name="Yang K.Y."/>
            <person name="Li J."/>
            <person name="Li M."/>
            <person name="Law P.T.W."/>
            <person name="Wu Y.L."/>
            <person name="Cai Z.L."/>
            <person name="Qin H."/>
            <person name="Bao Y."/>
            <person name="Leung R.K.K."/>
            <person name="Ng P.K.S."/>
            <person name="Zou J."/>
            <person name="Zhong X.J."/>
            <person name="Ran P.X."/>
            <person name="Zhong N.S."/>
            <person name="Liu Z.G."/>
            <person name="Tsui S.K.W."/>
        </authorList>
    </citation>
    <scope>NUCLEOTIDE SEQUENCE</scope>
    <source>
        <strain evidence="3">Derf</strain>
        <tissue evidence="3">Whole organism</tissue>
    </source>
</reference>
<dbReference type="SMART" id="SM00165">
    <property type="entry name" value="UBA"/>
    <property type="match status" value="2"/>
</dbReference>
<dbReference type="PANTHER" id="PTHR15960:SF5">
    <property type="entry name" value="LD44032P"/>
    <property type="match status" value="1"/>
</dbReference>
<dbReference type="PROSITE" id="PS50030">
    <property type="entry name" value="UBA"/>
    <property type="match status" value="2"/>
</dbReference>
<gene>
    <name evidence="3" type="primary">UBAP1</name>
    <name evidence="3" type="ORF">DERF_010931</name>
</gene>
<evidence type="ECO:0000259" key="2">
    <source>
        <dbReference type="PROSITE" id="PS50030"/>
    </source>
</evidence>
<dbReference type="SUPFAM" id="SSF46934">
    <property type="entry name" value="UBA-like"/>
    <property type="match status" value="1"/>
</dbReference>
<dbReference type="PANTHER" id="PTHR15960">
    <property type="entry name" value="LD44032P"/>
    <property type="match status" value="1"/>
</dbReference>
<proteinExistence type="predicted"/>
<dbReference type="GO" id="GO:0043162">
    <property type="term" value="P:ubiquitin-dependent protein catabolic process via the multivesicular body sorting pathway"/>
    <property type="evidence" value="ECO:0007669"/>
    <property type="project" value="InterPro"/>
</dbReference>
<evidence type="ECO:0000313" key="4">
    <source>
        <dbReference type="Proteomes" id="UP000790347"/>
    </source>
</evidence>
<protein>
    <submittedName>
        <fullName evidence="3">Ubiquitin-associated protein 1</fullName>
    </submittedName>
</protein>
<feature type="compositionally biased region" description="Basic and acidic residues" evidence="1">
    <location>
        <begin position="399"/>
        <end position="411"/>
    </location>
</feature>
<dbReference type="Proteomes" id="UP000790347">
    <property type="component" value="Unassembled WGS sequence"/>
</dbReference>
<dbReference type="AlphaFoldDB" id="A0A922HTY5"/>
<evidence type="ECO:0000313" key="3">
    <source>
        <dbReference type="EMBL" id="KAH9506189.1"/>
    </source>
</evidence>
<dbReference type="GO" id="GO:0043130">
    <property type="term" value="F:ubiquitin binding"/>
    <property type="evidence" value="ECO:0007669"/>
    <property type="project" value="InterPro"/>
</dbReference>
<comment type="caution">
    <text evidence="3">The sequence shown here is derived from an EMBL/GenBank/DDBJ whole genome shotgun (WGS) entry which is preliminary data.</text>
</comment>
<dbReference type="CDD" id="cd14270">
    <property type="entry name" value="UBA"/>
    <property type="match status" value="1"/>
</dbReference>
<feature type="domain" description="UBA" evidence="2">
    <location>
        <begin position="598"/>
        <end position="641"/>
    </location>
</feature>
<feature type="domain" description="UBA" evidence="2">
    <location>
        <begin position="531"/>
        <end position="573"/>
    </location>
</feature>
<dbReference type="OrthoDB" id="2018023at2759"/>